<dbReference type="CDD" id="cd02007">
    <property type="entry name" value="TPP_DXS"/>
    <property type="match status" value="1"/>
</dbReference>
<dbReference type="InterPro" id="IPR049557">
    <property type="entry name" value="Transketolase_CS"/>
</dbReference>
<protein>
    <submittedName>
        <fullName evidence="8">Uncharacterized protein</fullName>
    </submittedName>
</protein>
<reference evidence="8" key="1">
    <citation type="submission" date="2018-05" db="EMBL/GenBank/DDBJ databases">
        <authorList>
            <person name="Lanie J.A."/>
            <person name="Ng W.-L."/>
            <person name="Kazmierczak K.M."/>
            <person name="Andrzejewski T.M."/>
            <person name="Davidsen T.M."/>
            <person name="Wayne K.J."/>
            <person name="Tettelin H."/>
            <person name="Glass J.I."/>
            <person name="Rusch D."/>
            <person name="Podicherti R."/>
            <person name="Tsui H.-C.T."/>
            <person name="Winkler M.E."/>
        </authorList>
    </citation>
    <scope>NUCLEOTIDE SEQUENCE</scope>
</reference>
<evidence type="ECO:0000313" key="8">
    <source>
        <dbReference type="EMBL" id="SVB60934.1"/>
    </source>
</evidence>
<organism evidence="8">
    <name type="scientific">marine metagenome</name>
    <dbReference type="NCBI Taxonomy" id="408172"/>
    <lineage>
        <taxon>unclassified sequences</taxon>
        <taxon>metagenomes</taxon>
        <taxon>ecological metagenomes</taxon>
    </lineage>
</organism>
<dbReference type="GO" id="GO:0005829">
    <property type="term" value="C:cytosol"/>
    <property type="evidence" value="ECO:0007669"/>
    <property type="project" value="TreeGrafter"/>
</dbReference>
<evidence type="ECO:0000256" key="2">
    <source>
        <dbReference type="ARBA" id="ARBA00001964"/>
    </source>
</evidence>
<name>A0A382FF31_9ZZZZ</name>
<dbReference type="PROSITE" id="PS00801">
    <property type="entry name" value="TRANSKETOLASE_1"/>
    <property type="match status" value="1"/>
</dbReference>
<dbReference type="InterPro" id="IPR005477">
    <property type="entry name" value="Dxylulose-5-P_synthase"/>
</dbReference>
<dbReference type="PANTHER" id="PTHR43322">
    <property type="entry name" value="1-D-DEOXYXYLULOSE 5-PHOSPHATE SYNTHASE-RELATED"/>
    <property type="match status" value="1"/>
</dbReference>
<comment type="cofactor">
    <cofactor evidence="1">
        <name>Mg(2+)</name>
        <dbReference type="ChEBI" id="CHEBI:18420"/>
    </cofactor>
</comment>
<proteinExistence type="predicted"/>
<dbReference type="AlphaFoldDB" id="A0A382FF31"/>
<comment type="subunit">
    <text evidence="3">Homodimer.</text>
</comment>
<dbReference type="EMBL" id="UINC01049309">
    <property type="protein sequence ID" value="SVB60934.1"/>
    <property type="molecule type" value="Genomic_DNA"/>
</dbReference>
<dbReference type="GO" id="GO:0046872">
    <property type="term" value="F:metal ion binding"/>
    <property type="evidence" value="ECO:0007669"/>
    <property type="project" value="UniProtKB-KW"/>
</dbReference>
<keyword evidence="6" id="KW-0460">Magnesium</keyword>
<keyword evidence="7" id="KW-0786">Thiamine pyrophosphate</keyword>
<keyword evidence="4" id="KW-0808">Transferase</keyword>
<accession>A0A382FF31</accession>
<gene>
    <name evidence="8" type="ORF">METZ01_LOCUS213788</name>
</gene>
<dbReference type="InterPro" id="IPR029061">
    <property type="entry name" value="THDP-binding"/>
</dbReference>
<feature type="non-terminal residue" evidence="8">
    <location>
        <position position="313"/>
    </location>
</feature>
<evidence type="ECO:0000256" key="6">
    <source>
        <dbReference type="ARBA" id="ARBA00022842"/>
    </source>
</evidence>
<dbReference type="GO" id="GO:0016114">
    <property type="term" value="P:terpenoid biosynthetic process"/>
    <property type="evidence" value="ECO:0007669"/>
    <property type="project" value="InterPro"/>
</dbReference>
<evidence type="ECO:0000256" key="3">
    <source>
        <dbReference type="ARBA" id="ARBA00011738"/>
    </source>
</evidence>
<evidence type="ECO:0000256" key="7">
    <source>
        <dbReference type="ARBA" id="ARBA00023052"/>
    </source>
</evidence>
<dbReference type="PANTHER" id="PTHR43322:SF5">
    <property type="entry name" value="1-DEOXY-D-XYLULOSE-5-PHOSPHATE SYNTHASE, CHLOROPLASTIC"/>
    <property type="match status" value="1"/>
</dbReference>
<evidence type="ECO:0000256" key="1">
    <source>
        <dbReference type="ARBA" id="ARBA00001946"/>
    </source>
</evidence>
<evidence type="ECO:0000256" key="5">
    <source>
        <dbReference type="ARBA" id="ARBA00022723"/>
    </source>
</evidence>
<dbReference type="GO" id="GO:0019288">
    <property type="term" value="P:isopentenyl diphosphate biosynthetic process, methylerythritol 4-phosphate pathway"/>
    <property type="evidence" value="ECO:0007669"/>
    <property type="project" value="TreeGrafter"/>
</dbReference>
<sequence>VALLDRIQEPEDVRCLSREELHQLVREVRARHVDVISKIGGHFGGSLGVAELTVALHYAFDPPRDKLVWDTGHQGYIHKILTGRNHRLPTIRQKSGLAPFLRREESEYDHFGAGHAATSISAALGTAIARDMNGDDFKVIAIIGDGAMGSGLAFEALNNAGHTDRDLIVVLNDNDHSIAPNVGALNKYLTGVITHPVYNRIREEVKELLSKGPGGPDGIVRRAASRTEESVKGLFVPGMLFEELGFRYIGPVDGHDLDSLVDTLRNVRGLDGPVLLHVVTQKGKGFPLAEENAYKWHAASPFDKISGEAKKKS</sequence>
<dbReference type="SUPFAM" id="SSF52518">
    <property type="entry name" value="Thiamin diphosphate-binding fold (THDP-binding)"/>
    <property type="match status" value="1"/>
</dbReference>
<comment type="cofactor">
    <cofactor evidence="2">
        <name>thiamine diphosphate</name>
        <dbReference type="ChEBI" id="CHEBI:58937"/>
    </cofactor>
</comment>
<feature type="non-terminal residue" evidence="8">
    <location>
        <position position="1"/>
    </location>
</feature>
<evidence type="ECO:0000256" key="4">
    <source>
        <dbReference type="ARBA" id="ARBA00022679"/>
    </source>
</evidence>
<dbReference type="GO" id="GO:0008661">
    <property type="term" value="F:1-deoxy-D-xylulose-5-phosphate synthase activity"/>
    <property type="evidence" value="ECO:0007669"/>
    <property type="project" value="InterPro"/>
</dbReference>
<keyword evidence="5" id="KW-0479">Metal-binding</keyword>
<dbReference type="Gene3D" id="3.40.50.970">
    <property type="match status" value="1"/>
</dbReference>
<dbReference type="Pfam" id="PF13292">
    <property type="entry name" value="DXP_synthase_N"/>
    <property type="match status" value="1"/>
</dbReference>